<name>A0ABP8L4E9_9BURK</name>
<protein>
    <recommendedName>
        <fullName evidence="3">Nucleotidyl transferase AbiEii/AbiGii toxin family protein</fullName>
    </recommendedName>
</protein>
<proteinExistence type="predicted"/>
<evidence type="ECO:0008006" key="3">
    <source>
        <dbReference type="Google" id="ProtNLM"/>
    </source>
</evidence>
<sequence length="233" mass="25425">MANPNLALLLGIARAMGPLCEQVVFVGGCATGLLVDDAGLMDVRPTEDVDAIVEVATLGAYHRLAEQLMQRGFTQTLADNTPPFRWFWHRMQLDLVPLDEKVLGFANPWYREGFNAALTATLTDGLANGLVVRHLSAPHFLATKLEAFKDRGANDVYLSHDLEDIMTVLEGRAAVAREVAAASTPVRQHVAQATAALLQMPAFHNALPGLLSDPEREPTVKVRLAQIARLKDR</sequence>
<dbReference type="RefSeq" id="WP_345062176.1">
    <property type="nucleotide sequence ID" value="NZ_BAABEX010000007.1"/>
</dbReference>
<organism evidence="1 2">
    <name type="scientific">Acidovorax lacteus</name>
    <dbReference type="NCBI Taxonomy" id="1924988"/>
    <lineage>
        <taxon>Bacteria</taxon>
        <taxon>Pseudomonadati</taxon>
        <taxon>Pseudomonadota</taxon>
        <taxon>Betaproteobacteria</taxon>
        <taxon>Burkholderiales</taxon>
        <taxon>Comamonadaceae</taxon>
        <taxon>Acidovorax</taxon>
    </lineage>
</organism>
<dbReference type="Proteomes" id="UP001501788">
    <property type="component" value="Unassembled WGS sequence"/>
</dbReference>
<dbReference type="EMBL" id="BAABEX010000007">
    <property type="protein sequence ID" value="GAA4421908.1"/>
    <property type="molecule type" value="Genomic_DNA"/>
</dbReference>
<evidence type="ECO:0000313" key="1">
    <source>
        <dbReference type="EMBL" id="GAA4421908.1"/>
    </source>
</evidence>
<accession>A0ABP8L4E9</accession>
<keyword evidence="2" id="KW-1185">Reference proteome</keyword>
<gene>
    <name evidence="1" type="ORF">GCM10023090_12000</name>
</gene>
<reference evidence="2" key="1">
    <citation type="journal article" date="2019" name="Int. J. Syst. Evol. Microbiol.">
        <title>The Global Catalogue of Microorganisms (GCM) 10K type strain sequencing project: providing services to taxonomists for standard genome sequencing and annotation.</title>
        <authorList>
            <consortium name="The Broad Institute Genomics Platform"/>
            <consortium name="The Broad Institute Genome Sequencing Center for Infectious Disease"/>
            <person name="Wu L."/>
            <person name="Ma J."/>
        </authorList>
    </citation>
    <scope>NUCLEOTIDE SEQUENCE [LARGE SCALE GENOMIC DNA]</scope>
    <source>
        <strain evidence="2">JCM 31890</strain>
    </source>
</reference>
<evidence type="ECO:0000313" key="2">
    <source>
        <dbReference type="Proteomes" id="UP001501788"/>
    </source>
</evidence>
<comment type="caution">
    <text evidence="1">The sequence shown here is derived from an EMBL/GenBank/DDBJ whole genome shotgun (WGS) entry which is preliminary data.</text>
</comment>